<dbReference type="Proteomes" id="UP001165343">
    <property type="component" value="Unassembled WGS sequence"/>
</dbReference>
<evidence type="ECO:0000259" key="16">
    <source>
        <dbReference type="Pfam" id="PF07715"/>
    </source>
</evidence>
<dbReference type="PANTHER" id="PTHR32552">
    <property type="entry name" value="FERRICHROME IRON RECEPTOR-RELATED"/>
    <property type="match status" value="1"/>
</dbReference>
<keyword evidence="2 11" id="KW-0813">Transport</keyword>
<evidence type="ECO:0000256" key="12">
    <source>
        <dbReference type="RuleBase" id="RU003357"/>
    </source>
</evidence>
<evidence type="ECO:0000313" key="18">
    <source>
        <dbReference type="Proteomes" id="UP001165343"/>
    </source>
</evidence>
<keyword evidence="4" id="KW-0410">Iron transport</keyword>
<dbReference type="Gene3D" id="2.40.170.20">
    <property type="entry name" value="TonB-dependent receptor, beta-barrel domain"/>
    <property type="match status" value="1"/>
</dbReference>
<keyword evidence="14" id="KW-0732">Signal</keyword>
<evidence type="ECO:0000256" key="13">
    <source>
        <dbReference type="SAM" id="MobiDB-lite"/>
    </source>
</evidence>
<comment type="similarity">
    <text evidence="11 12">Belongs to the TonB-dependent receptor family.</text>
</comment>
<evidence type="ECO:0000256" key="9">
    <source>
        <dbReference type="ARBA" id="ARBA00023136"/>
    </source>
</evidence>
<dbReference type="InterPro" id="IPR036942">
    <property type="entry name" value="Beta-barrel_TonB_sf"/>
</dbReference>
<keyword evidence="9 11" id="KW-0472">Membrane</keyword>
<name>A0ABT0REF0_9SPHN</name>
<dbReference type="EMBL" id="JAMGBC010000001">
    <property type="protein sequence ID" value="MCL6678657.1"/>
    <property type="molecule type" value="Genomic_DNA"/>
</dbReference>
<dbReference type="InterPro" id="IPR012910">
    <property type="entry name" value="Plug_dom"/>
</dbReference>
<keyword evidence="8 12" id="KW-0798">TonB box</keyword>
<feature type="domain" description="TonB-dependent receptor plug" evidence="16">
    <location>
        <begin position="64"/>
        <end position="175"/>
    </location>
</feature>
<evidence type="ECO:0000256" key="11">
    <source>
        <dbReference type="PROSITE-ProRule" id="PRU01360"/>
    </source>
</evidence>
<evidence type="ECO:0000256" key="2">
    <source>
        <dbReference type="ARBA" id="ARBA00022448"/>
    </source>
</evidence>
<evidence type="ECO:0000256" key="14">
    <source>
        <dbReference type="SAM" id="SignalP"/>
    </source>
</evidence>
<protein>
    <submittedName>
        <fullName evidence="17">TonB-dependent receptor</fullName>
    </submittedName>
</protein>
<accession>A0ABT0REF0</accession>
<gene>
    <name evidence="17" type="ORF">LZ519_04900</name>
</gene>
<keyword evidence="18" id="KW-1185">Reference proteome</keyword>
<keyword evidence="5 11" id="KW-0812">Transmembrane</keyword>
<feature type="domain" description="TonB-dependent receptor-like beta-barrel" evidence="15">
    <location>
        <begin position="305"/>
        <end position="768"/>
    </location>
</feature>
<dbReference type="Pfam" id="PF00593">
    <property type="entry name" value="TonB_dep_Rec_b-barrel"/>
    <property type="match status" value="1"/>
</dbReference>
<feature type="signal peptide" evidence="14">
    <location>
        <begin position="1"/>
        <end position="22"/>
    </location>
</feature>
<evidence type="ECO:0000256" key="8">
    <source>
        <dbReference type="ARBA" id="ARBA00023077"/>
    </source>
</evidence>
<evidence type="ECO:0000313" key="17">
    <source>
        <dbReference type="EMBL" id="MCL6678657.1"/>
    </source>
</evidence>
<evidence type="ECO:0000256" key="6">
    <source>
        <dbReference type="ARBA" id="ARBA00023004"/>
    </source>
</evidence>
<proteinExistence type="inferred from homology"/>
<comment type="subcellular location">
    <subcellularLocation>
        <location evidence="1 11">Cell outer membrane</location>
        <topology evidence="1 11">Multi-pass membrane protein</topology>
    </subcellularLocation>
</comment>
<dbReference type="SUPFAM" id="SSF56935">
    <property type="entry name" value="Porins"/>
    <property type="match status" value="1"/>
</dbReference>
<dbReference type="PROSITE" id="PS52016">
    <property type="entry name" value="TONB_DEPENDENT_REC_3"/>
    <property type="match status" value="1"/>
</dbReference>
<dbReference type="InterPro" id="IPR039426">
    <property type="entry name" value="TonB-dep_rcpt-like"/>
</dbReference>
<feature type="region of interest" description="Disordered" evidence="13">
    <location>
        <begin position="26"/>
        <end position="45"/>
    </location>
</feature>
<evidence type="ECO:0000256" key="7">
    <source>
        <dbReference type="ARBA" id="ARBA00023065"/>
    </source>
</evidence>
<dbReference type="InterPro" id="IPR000531">
    <property type="entry name" value="Beta-barrel_TonB"/>
</dbReference>
<organism evidence="17 18">
    <name type="scientific">Sphingomonas anseongensis</name>
    <dbReference type="NCBI Taxonomy" id="2908207"/>
    <lineage>
        <taxon>Bacteria</taxon>
        <taxon>Pseudomonadati</taxon>
        <taxon>Pseudomonadota</taxon>
        <taxon>Alphaproteobacteria</taxon>
        <taxon>Sphingomonadales</taxon>
        <taxon>Sphingomonadaceae</taxon>
        <taxon>Sphingomonas</taxon>
    </lineage>
</organism>
<dbReference type="RefSeq" id="WP_249867598.1">
    <property type="nucleotide sequence ID" value="NZ_JAMGBC010000001.1"/>
</dbReference>
<keyword evidence="17" id="KW-0675">Receptor</keyword>
<keyword evidence="6" id="KW-0408">Iron</keyword>
<keyword evidence="7" id="KW-0406">Ion transport</keyword>
<dbReference type="Pfam" id="PF07715">
    <property type="entry name" value="Plug"/>
    <property type="match status" value="1"/>
</dbReference>
<sequence length="807" mass="87216">MRASSRLLIGTAIAAIATPILAQTPPAATGNTQQEQVAQNANQPPATQANADIIVTATKRASTIQDVPFSVNAQTEEDIQRANAQTLEAIARNVAGLTVQNLGPGQSQVSVRGVSAGQIVRDQPGVKEQVGVYLDESVISLSLFTPDLDLFDLNRVETLRGPQGTLFGSGSVGGTIRYITNQPKIGRTEGMIEANVNTVDEGDMGYGLKGVINAPLGPTAAVRAVAYGTHFGGFIDALGPAGGKNVNDGSRVGGRLSVLWEPTPELRITPRIVYQEAQADGFNRQEVYNLYANAFTVPPLNFHQRQQYLLLREKFRDRTALADLTASYDFGPVELTSVTSYIDRDILVSRDASALTGSVSVDLGFPAAGVNLPSNLRDTTGLKQFTQEGRLASTGSSPFQWVFGAFYSHVDRNYHQRLPTPGYDVFIDNRFGAGTAAAVANGFGPDSPYNADLPYVIKQTAVFGEGSYDFGQFKLTGGGRYYDFSEKRNFISGGLFSNGDTRIGDKTKSNGFSPRLIGTWEPNRHLSVNIQAAKGFRLGGINDPLNILLCNAEDKVIYTPFQSASYDDETLWNYEGGVKYSRGPITFNAAVFHTDIKDLQVTVDAGSCSSRLVFNVPKAHTTGVEAEFAANPAPGLDLTLAGSYVDSQFDSTIDNPILATRTGIIDGNRLPTVPKFQMAATATYTQRFNDKSDWYVNASYQHVGSRYTQPGDQEDNPRTFIHGLPFNGQPANASTTLNLKLPAYDLVNLSAGLAFDNGMEVVAYVNNLFDENPKMSFDRERGGRARLGFNVGQPRTIGLTFRQKFGG</sequence>
<evidence type="ECO:0000256" key="4">
    <source>
        <dbReference type="ARBA" id="ARBA00022496"/>
    </source>
</evidence>
<comment type="caution">
    <text evidence="17">The sequence shown here is derived from an EMBL/GenBank/DDBJ whole genome shotgun (WGS) entry which is preliminary data.</text>
</comment>
<evidence type="ECO:0000256" key="1">
    <source>
        <dbReference type="ARBA" id="ARBA00004571"/>
    </source>
</evidence>
<evidence type="ECO:0000256" key="3">
    <source>
        <dbReference type="ARBA" id="ARBA00022452"/>
    </source>
</evidence>
<dbReference type="PANTHER" id="PTHR32552:SF81">
    <property type="entry name" value="TONB-DEPENDENT OUTER MEMBRANE RECEPTOR"/>
    <property type="match status" value="1"/>
</dbReference>
<evidence type="ECO:0000259" key="15">
    <source>
        <dbReference type="Pfam" id="PF00593"/>
    </source>
</evidence>
<keyword evidence="3 11" id="KW-1134">Transmembrane beta strand</keyword>
<reference evidence="17" key="1">
    <citation type="submission" date="2022-05" db="EMBL/GenBank/DDBJ databases">
        <authorList>
            <person name="Jo J.-H."/>
            <person name="Im W.-T."/>
        </authorList>
    </citation>
    <scope>NUCLEOTIDE SEQUENCE</scope>
    <source>
        <strain evidence="17">RG327</strain>
    </source>
</reference>
<evidence type="ECO:0000256" key="5">
    <source>
        <dbReference type="ARBA" id="ARBA00022692"/>
    </source>
</evidence>
<keyword evidence="10 11" id="KW-0998">Cell outer membrane</keyword>
<evidence type="ECO:0000256" key="10">
    <source>
        <dbReference type="ARBA" id="ARBA00023237"/>
    </source>
</evidence>
<feature type="chain" id="PRO_5046702454" evidence="14">
    <location>
        <begin position="23"/>
        <end position="807"/>
    </location>
</feature>